<reference evidence="9" key="1">
    <citation type="journal article" date="2019" name="Int. J. Syst. Evol. Microbiol.">
        <title>The Global Catalogue of Microorganisms (GCM) 10K type strain sequencing project: providing services to taxonomists for standard genome sequencing and annotation.</title>
        <authorList>
            <consortium name="The Broad Institute Genomics Platform"/>
            <consortium name="The Broad Institute Genome Sequencing Center for Infectious Disease"/>
            <person name="Wu L."/>
            <person name="Ma J."/>
        </authorList>
    </citation>
    <scope>NUCLEOTIDE SEQUENCE [LARGE SCALE GENOMIC DNA]</scope>
    <source>
        <strain evidence="9">JCM 17975</strain>
    </source>
</reference>
<evidence type="ECO:0000256" key="3">
    <source>
        <dbReference type="ARBA" id="ARBA00023125"/>
    </source>
</evidence>
<dbReference type="Proteomes" id="UP001500843">
    <property type="component" value="Unassembled WGS sequence"/>
</dbReference>
<dbReference type="InterPro" id="IPR009057">
    <property type="entry name" value="Homeodomain-like_sf"/>
</dbReference>
<dbReference type="Pfam" id="PF00440">
    <property type="entry name" value="TetR_N"/>
    <property type="match status" value="1"/>
</dbReference>
<dbReference type="InterPro" id="IPR050109">
    <property type="entry name" value="HTH-type_TetR-like_transc_reg"/>
</dbReference>
<evidence type="ECO:0000313" key="8">
    <source>
        <dbReference type="EMBL" id="GAA4717461.1"/>
    </source>
</evidence>
<keyword evidence="1" id="KW-0678">Repressor</keyword>
<dbReference type="EMBL" id="BAABHM010000026">
    <property type="protein sequence ID" value="GAA4717461.1"/>
    <property type="molecule type" value="Genomic_DNA"/>
</dbReference>
<dbReference type="SUPFAM" id="SSF46689">
    <property type="entry name" value="Homeodomain-like"/>
    <property type="match status" value="1"/>
</dbReference>
<evidence type="ECO:0000313" key="9">
    <source>
        <dbReference type="Proteomes" id="UP001500843"/>
    </source>
</evidence>
<proteinExistence type="predicted"/>
<name>A0ABP8XXQ4_9MICO</name>
<dbReference type="PANTHER" id="PTHR30055">
    <property type="entry name" value="HTH-TYPE TRANSCRIPTIONAL REGULATOR RUTR"/>
    <property type="match status" value="1"/>
</dbReference>
<feature type="domain" description="HTH tetR-type" evidence="7">
    <location>
        <begin position="20"/>
        <end position="80"/>
    </location>
</feature>
<comment type="caution">
    <text evidence="8">The sequence shown here is derived from an EMBL/GenBank/DDBJ whole genome shotgun (WGS) entry which is preliminary data.</text>
</comment>
<evidence type="ECO:0000256" key="2">
    <source>
        <dbReference type="ARBA" id="ARBA00023015"/>
    </source>
</evidence>
<evidence type="ECO:0000256" key="6">
    <source>
        <dbReference type="SAM" id="MobiDB-lite"/>
    </source>
</evidence>
<evidence type="ECO:0000256" key="4">
    <source>
        <dbReference type="ARBA" id="ARBA00023163"/>
    </source>
</evidence>
<feature type="region of interest" description="Disordered" evidence="6">
    <location>
        <begin position="1"/>
        <end position="21"/>
    </location>
</feature>
<gene>
    <name evidence="8" type="ORF">GCM10023198_46290</name>
</gene>
<dbReference type="PROSITE" id="PS50977">
    <property type="entry name" value="HTH_TETR_2"/>
    <property type="match status" value="1"/>
</dbReference>
<feature type="DNA-binding region" description="H-T-H motif" evidence="5">
    <location>
        <begin position="43"/>
        <end position="62"/>
    </location>
</feature>
<evidence type="ECO:0000256" key="1">
    <source>
        <dbReference type="ARBA" id="ARBA00022491"/>
    </source>
</evidence>
<dbReference type="InterPro" id="IPR001647">
    <property type="entry name" value="HTH_TetR"/>
</dbReference>
<evidence type="ECO:0000259" key="7">
    <source>
        <dbReference type="PROSITE" id="PS50977"/>
    </source>
</evidence>
<accession>A0ABP8XXQ4</accession>
<organism evidence="8 9">
    <name type="scientific">Promicromonospora umidemergens</name>
    <dbReference type="NCBI Taxonomy" id="629679"/>
    <lineage>
        <taxon>Bacteria</taxon>
        <taxon>Bacillati</taxon>
        <taxon>Actinomycetota</taxon>
        <taxon>Actinomycetes</taxon>
        <taxon>Micrococcales</taxon>
        <taxon>Promicromonosporaceae</taxon>
        <taxon>Promicromonospora</taxon>
    </lineage>
</organism>
<keyword evidence="9" id="KW-1185">Reference proteome</keyword>
<evidence type="ECO:0000256" key="5">
    <source>
        <dbReference type="PROSITE-ProRule" id="PRU00335"/>
    </source>
</evidence>
<dbReference type="InterPro" id="IPR036271">
    <property type="entry name" value="Tet_transcr_reg_TetR-rel_C_sf"/>
</dbReference>
<dbReference type="Pfam" id="PF13977">
    <property type="entry name" value="TetR_C_6"/>
    <property type="match status" value="1"/>
</dbReference>
<dbReference type="InterPro" id="IPR039538">
    <property type="entry name" value="BetI_C"/>
</dbReference>
<dbReference type="SUPFAM" id="SSF48498">
    <property type="entry name" value="Tetracyclin repressor-like, C-terminal domain"/>
    <property type="match status" value="1"/>
</dbReference>
<protein>
    <submittedName>
        <fullName evidence="8">TetR/AcrR family transcriptional regulator</fullName>
    </submittedName>
</protein>
<dbReference type="PRINTS" id="PR00455">
    <property type="entry name" value="HTHTETR"/>
</dbReference>
<keyword evidence="4" id="KW-0804">Transcription</keyword>
<dbReference type="PANTHER" id="PTHR30055:SF146">
    <property type="entry name" value="HTH-TYPE TRANSCRIPTIONAL DUAL REGULATOR CECR"/>
    <property type="match status" value="1"/>
</dbReference>
<dbReference type="Gene3D" id="1.10.357.10">
    <property type="entry name" value="Tetracycline Repressor, domain 2"/>
    <property type="match status" value="1"/>
</dbReference>
<keyword evidence="2" id="KW-0805">Transcription regulation</keyword>
<sequence length="217" mass="23525">MGMSEATEQAAPKAKRPTRAHRREEILAAATRVFGSKGYHQGSLVDVAAQVGITHAGVLHHFGSKDKLLWEVLEYRDRVDVQHLEGKHIPGGLDLFRHLVTTARLNADRRGIVQAYAVLTGESVTDGHPASSWVAQRFAVLRGEISQAVRDLATERDVRLPDGEAERAANAVIAVMDGLQLQWLLDPEAVDLAEATRFAIESVLTATLGSPVQIASA</sequence>
<keyword evidence="3 5" id="KW-0238">DNA-binding</keyword>